<comment type="similarity">
    <text evidence="2">Belongs to the binding-protein-dependent transport system permease family. HisMQ subfamily.</text>
</comment>
<dbReference type="GO" id="GO:0022857">
    <property type="term" value="F:transmembrane transporter activity"/>
    <property type="evidence" value="ECO:0007669"/>
    <property type="project" value="InterPro"/>
</dbReference>
<proteinExistence type="inferred from homology"/>
<dbReference type="Pfam" id="PF00528">
    <property type="entry name" value="BPD_transp_1"/>
    <property type="match status" value="1"/>
</dbReference>
<evidence type="ECO:0000259" key="10">
    <source>
        <dbReference type="PROSITE" id="PS50928"/>
    </source>
</evidence>
<feature type="transmembrane region" description="Helical" evidence="9">
    <location>
        <begin position="46"/>
        <end position="63"/>
    </location>
</feature>
<feature type="transmembrane region" description="Helical" evidence="9">
    <location>
        <begin position="127"/>
        <end position="145"/>
    </location>
</feature>
<dbReference type="EMBL" id="VIWP01000005">
    <property type="protein sequence ID" value="TWF52209.1"/>
    <property type="molecule type" value="Genomic_DNA"/>
</dbReference>
<keyword evidence="7 9" id="KW-1133">Transmembrane helix</keyword>
<feature type="transmembrane region" description="Helical" evidence="9">
    <location>
        <begin position="262"/>
        <end position="283"/>
    </location>
</feature>
<evidence type="ECO:0000256" key="6">
    <source>
        <dbReference type="ARBA" id="ARBA00022692"/>
    </source>
</evidence>
<evidence type="ECO:0000256" key="5">
    <source>
        <dbReference type="ARBA" id="ARBA00022519"/>
    </source>
</evidence>
<evidence type="ECO:0000313" key="11">
    <source>
        <dbReference type="EMBL" id="TWF52209.1"/>
    </source>
</evidence>
<keyword evidence="12" id="KW-1185">Reference proteome</keyword>
<evidence type="ECO:0000256" key="8">
    <source>
        <dbReference type="ARBA" id="ARBA00023136"/>
    </source>
</evidence>
<dbReference type="OrthoDB" id="4404959at2"/>
<dbReference type="Gene3D" id="1.10.3720.10">
    <property type="entry name" value="MetI-like"/>
    <property type="match status" value="1"/>
</dbReference>
<name>A0A561QPE8_9HYPH</name>
<dbReference type="NCBIfam" id="TIGR01726">
    <property type="entry name" value="HEQRo_perm_3TM"/>
    <property type="match status" value="1"/>
</dbReference>
<dbReference type="AlphaFoldDB" id="A0A561QPE8"/>
<evidence type="ECO:0000256" key="3">
    <source>
        <dbReference type="ARBA" id="ARBA00022448"/>
    </source>
</evidence>
<organism evidence="11 12">
    <name type="scientific">Neorhizobium alkalisoli</name>
    <dbReference type="NCBI Taxonomy" id="528178"/>
    <lineage>
        <taxon>Bacteria</taxon>
        <taxon>Pseudomonadati</taxon>
        <taxon>Pseudomonadota</taxon>
        <taxon>Alphaproteobacteria</taxon>
        <taxon>Hyphomicrobiales</taxon>
        <taxon>Rhizobiaceae</taxon>
        <taxon>Rhizobium/Agrobacterium group</taxon>
        <taxon>Neorhizobium</taxon>
    </lineage>
</organism>
<evidence type="ECO:0000256" key="4">
    <source>
        <dbReference type="ARBA" id="ARBA00022475"/>
    </source>
</evidence>
<dbReference type="Proteomes" id="UP000320653">
    <property type="component" value="Unassembled WGS sequence"/>
</dbReference>
<dbReference type="SUPFAM" id="SSF161098">
    <property type="entry name" value="MetI-like"/>
    <property type="match status" value="1"/>
</dbReference>
<dbReference type="InterPro" id="IPR010065">
    <property type="entry name" value="AA_ABC_transptr_permease_3TM"/>
</dbReference>
<evidence type="ECO:0000313" key="12">
    <source>
        <dbReference type="Proteomes" id="UP000320653"/>
    </source>
</evidence>
<comment type="caution">
    <text evidence="11">The sequence shown here is derived from an EMBL/GenBank/DDBJ whole genome shotgun (WGS) entry which is preliminary data.</text>
</comment>
<dbReference type="PANTHER" id="PTHR30614:SF10">
    <property type="entry name" value="ARGININE ABC TRANSPORTER PERMEASE PROTEIN ARTM"/>
    <property type="match status" value="1"/>
</dbReference>
<sequence>MTGGGVDLKPAQADAEGGSLILGDEALILPAYVPPKARSLLEPHRLFLMAVFALLVFCAIWFMRWDWLPKYALRLVAGIWQTLLMLFSTAIVGFLFAVPIGLVQVTGPRLLAWPAKIFCTVIRGTPLLLQLWLLYYGLGSIFAQYPEIRSSFLWPYLRQAWPYGFAALTISFAAYEAEVMRGAFAGVPRGELEAARAFGMGRFTMFRRIWLPRAIHRALPTLNGETVLQLKSTPLVATITVIDVYAVVSRIRQDTYLTYEPLLLLALIYICLTGGLVAAFRFFERRIPTRRA</sequence>
<evidence type="ECO:0000256" key="1">
    <source>
        <dbReference type="ARBA" id="ARBA00004429"/>
    </source>
</evidence>
<dbReference type="CDD" id="cd06261">
    <property type="entry name" value="TM_PBP2"/>
    <property type="match status" value="1"/>
</dbReference>
<keyword evidence="8 9" id="KW-0472">Membrane</keyword>
<accession>A0A561QPE8</accession>
<dbReference type="InterPro" id="IPR043429">
    <property type="entry name" value="ArtM/GltK/GlnP/TcyL/YhdX-like"/>
</dbReference>
<reference evidence="11 12" key="1">
    <citation type="submission" date="2019-06" db="EMBL/GenBank/DDBJ databases">
        <title>Sorghum-associated microbial communities from plants grown in Nebraska, USA.</title>
        <authorList>
            <person name="Schachtman D."/>
        </authorList>
    </citation>
    <scope>NUCLEOTIDE SEQUENCE [LARGE SCALE GENOMIC DNA]</scope>
    <source>
        <strain evidence="11 12">1225</strain>
    </source>
</reference>
<gene>
    <name evidence="11" type="ORF">FHW37_105308</name>
</gene>
<keyword evidence="4" id="KW-1003">Cell membrane</keyword>
<keyword evidence="6 9" id="KW-0812">Transmembrane</keyword>
<dbReference type="InterPro" id="IPR035906">
    <property type="entry name" value="MetI-like_sf"/>
</dbReference>
<dbReference type="GO" id="GO:0006865">
    <property type="term" value="P:amino acid transport"/>
    <property type="evidence" value="ECO:0007669"/>
    <property type="project" value="TreeGrafter"/>
</dbReference>
<dbReference type="InterPro" id="IPR000515">
    <property type="entry name" value="MetI-like"/>
</dbReference>
<evidence type="ECO:0000256" key="2">
    <source>
        <dbReference type="ARBA" id="ARBA00010072"/>
    </source>
</evidence>
<feature type="transmembrane region" description="Helical" evidence="9">
    <location>
        <begin position="83"/>
        <end position="106"/>
    </location>
</feature>
<keyword evidence="5" id="KW-0997">Cell inner membrane</keyword>
<dbReference type="PANTHER" id="PTHR30614">
    <property type="entry name" value="MEMBRANE COMPONENT OF AMINO ACID ABC TRANSPORTER"/>
    <property type="match status" value="1"/>
</dbReference>
<comment type="subcellular location">
    <subcellularLocation>
        <location evidence="1">Cell inner membrane</location>
        <topology evidence="1">Multi-pass membrane protein</topology>
    </subcellularLocation>
    <subcellularLocation>
        <location evidence="9">Cell membrane</location>
        <topology evidence="9">Multi-pass membrane protein</topology>
    </subcellularLocation>
</comment>
<feature type="domain" description="ABC transmembrane type-1" evidence="10">
    <location>
        <begin position="79"/>
        <end position="280"/>
    </location>
</feature>
<dbReference type="PROSITE" id="PS50928">
    <property type="entry name" value="ABC_TM1"/>
    <property type="match status" value="1"/>
</dbReference>
<keyword evidence="3 9" id="KW-0813">Transport</keyword>
<evidence type="ECO:0000256" key="7">
    <source>
        <dbReference type="ARBA" id="ARBA00022989"/>
    </source>
</evidence>
<protein>
    <submittedName>
        <fullName evidence="11">Amino acid ABC transporter membrane protein 2 (PAAT family)</fullName>
    </submittedName>
</protein>
<evidence type="ECO:0000256" key="9">
    <source>
        <dbReference type="RuleBase" id="RU363032"/>
    </source>
</evidence>
<dbReference type="GO" id="GO:0043190">
    <property type="term" value="C:ATP-binding cassette (ABC) transporter complex"/>
    <property type="evidence" value="ECO:0007669"/>
    <property type="project" value="InterPro"/>
</dbReference>